<dbReference type="Gene3D" id="3.40.50.10310">
    <property type="entry name" value="Creatininase"/>
    <property type="match status" value="1"/>
</dbReference>
<keyword evidence="3 6" id="KW-0378">Hydrolase</keyword>
<reference evidence="6 7" key="1">
    <citation type="submission" date="2020-07" db="EMBL/GenBank/DDBJ databases">
        <title>Sequencing the genomes of 1000 actinobacteria strains.</title>
        <authorList>
            <person name="Klenk H.-P."/>
        </authorList>
    </citation>
    <scope>NUCLEOTIDE SEQUENCE [LARGE SCALE GENOMIC DNA]</scope>
    <source>
        <strain evidence="6 7">DSM 103164</strain>
    </source>
</reference>
<evidence type="ECO:0000256" key="1">
    <source>
        <dbReference type="ARBA" id="ARBA00001947"/>
    </source>
</evidence>
<keyword evidence="7" id="KW-1185">Reference proteome</keyword>
<dbReference type="EMBL" id="JACBZS010000001">
    <property type="protein sequence ID" value="NYI71075.1"/>
    <property type="molecule type" value="Genomic_DNA"/>
</dbReference>
<comment type="similarity">
    <text evidence="5">Belongs to the creatininase superfamily.</text>
</comment>
<dbReference type="GO" id="GO:0016811">
    <property type="term" value="F:hydrolase activity, acting on carbon-nitrogen (but not peptide) bonds, in linear amides"/>
    <property type="evidence" value="ECO:0007669"/>
    <property type="project" value="TreeGrafter"/>
</dbReference>
<evidence type="ECO:0000256" key="4">
    <source>
        <dbReference type="ARBA" id="ARBA00022833"/>
    </source>
</evidence>
<dbReference type="AlphaFoldDB" id="A0A7Z0IKY6"/>
<dbReference type="Proteomes" id="UP000527616">
    <property type="component" value="Unassembled WGS sequence"/>
</dbReference>
<comment type="cofactor">
    <cofactor evidence="1">
        <name>Zn(2+)</name>
        <dbReference type="ChEBI" id="CHEBI:29105"/>
    </cofactor>
</comment>
<dbReference type="GO" id="GO:0047789">
    <property type="term" value="F:creatininase activity"/>
    <property type="evidence" value="ECO:0007669"/>
    <property type="project" value="UniProtKB-EC"/>
</dbReference>
<dbReference type="GO" id="GO:0046872">
    <property type="term" value="F:metal ion binding"/>
    <property type="evidence" value="ECO:0007669"/>
    <property type="project" value="UniProtKB-KW"/>
</dbReference>
<dbReference type="InterPro" id="IPR003785">
    <property type="entry name" value="Creatininase/forma_Hydrolase"/>
</dbReference>
<keyword evidence="4" id="KW-0862">Zinc</keyword>
<comment type="caution">
    <text evidence="6">The sequence shown here is derived from an EMBL/GenBank/DDBJ whole genome shotgun (WGS) entry which is preliminary data.</text>
</comment>
<name>A0A7Z0IKY6_9ACTN</name>
<evidence type="ECO:0000313" key="6">
    <source>
        <dbReference type="EMBL" id="NYI71075.1"/>
    </source>
</evidence>
<dbReference type="RefSeq" id="WP_179444944.1">
    <property type="nucleotide sequence ID" value="NZ_JACBZS010000001.1"/>
</dbReference>
<dbReference type="InterPro" id="IPR024087">
    <property type="entry name" value="Creatininase-like_sf"/>
</dbReference>
<organism evidence="6 7">
    <name type="scientific">Naumannella cuiyingiana</name>
    <dbReference type="NCBI Taxonomy" id="1347891"/>
    <lineage>
        <taxon>Bacteria</taxon>
        <taxon>Bacillati</taxon>
        <taxon>Actinomycetota</taxon>
        <taxon>Actinomycetes</taxon>
        <taxon>Propionibacteriales</taxon>
        <taxon>Propionibacteriaceae</taxon>
        <taxon>Naumannella</taxon>
    </lineage>
</organism>
<dbReference type="PANTHER" id="PTHR35005">
    <property type="entry name" value="3-DEHYDRO-SCYLLO-INOSOSE HYDROLASE"/>
    <property type="match status" value="1"/>
</dbReference>
<evidence type="ECO:0000256" key="3">
    <source>
        <dbReference type="ARBA" id="ARBA00022801"/>
    </source>
</evidence>
<dbReference type="GO" id="GO:0009231">
    <property type="term" value="P:riboflavin biosynthetic process"/>
    <property type="evidence" value="ECO:0007669"/>
    <property type="project" value="TreeGrafter"/>
</dbReference>
<protein>
    <submittedName>
        <fullName evidence="6">Creatinine amidohydrolase</fullName>
        <ecNumber evidence="6">3.5.2.10</ecNumber>
    </submittedName>
</protein>
<dbReference type="EC" id="3.5.2.10" evidence="6"/>
<evidence type="ECO:0000256" key="5">
    <source>
        <dbReference type="ARBA" id="ARBA00024029"/>
    </source>
</evidence>
<evidence type="ECO:0000313" key="7">
    <source>
        <dbReference type="Proteomes" id="UP000527616"/>
    </source>
</evidence>
<gene>
    <name evidence="6" type="ORF">GGQ54_001635</name>
</gene>
<dbReference type="PANTHER" id="PTHR35005:SF1">
    <property type="entry name" value="2-AMINO-5-FORMYLAMINO-6-RIBOSYLAMINOPYRIMIDIN-4(3H)-ONE 5'-MONOPHOSPHATE DEFORMYLASE"/>
    <property type="match status" value="1"/>
</dbReference>
<dbReference type="SUPFAM" id="SSF102215">
    <property type="entry name" value="Creatininase"/>
    <property type="match status" value="1"/>
</dbReference>
<accession>A0A7Z0IKY6</accession>
<keyword evidence="2" id="KW-0479">Metal-binding</keyword>
<evidence type="ECO:0000256" key="2">
    <source>
        <dbReference type="ARBA" id="ARBA00022723"/>
    </source>
</evidence>
<dbReference type="Pfam" id="PF02633">
    <property type="entry name" value="Creatininase"/>
    <property type="match status" value="1"/>
</dbReference>
<proteinExistence type="inferred from homology"/>
<sequence>MSVVEWAACDRATLADLLPNALVIVPLGAVEQHGIHLPTGTDFMITRALARAAADHAAESGGSFVIAPPLCIGASDHHLPFGGTLSVRAETLLTVITDLLASIAGAGATRVLLLNGHGGNSGICQAAAGAAAARSELSVTHIDYWRALDRSGEPGDPPVPGHAGAFETSIMLELRPDLVRRAPHRPDPPAATTPIVAGPGMETHSRAAWAEIDGYSDHPDRASRAAGATYWRELITALSTRFGVLAP</sequence>